<protein>
    <recommendedName>
        <fullName evidence="4">RNA-directed DNA polymerase from mobile element jockey</fullName>
    </recommendedName>
</protein>
<name>A0A091F3I7_CORBR</name>
<dbReference type="STRING" id="85066.A0A091F3I7"/>
<dbReference type="PANTHER" id="PTHR33395">
    <property type="entry name" value="TRANSCRIPTASE, PUTATIVE-RELATED-RELATED"/>
    <property type="match status" value="1"/>
</dbReference>
<sequence length="118" mass="13276">GRDWENEEPPTVGEDQVQDRLRNLKMHKSVGPAEIHPRVLRELAEKVAKSLSILFEVSSQSSEAPTAGKRGNITPHFKNGNKEDPGNYRLVSLTSVFGKIMEQILLETMLRHMGNKEV</sequence>
<dbReference type="GO" id="GO:0031012">
    <property type="term" value="C:extracellular matrix"/>
    <property type="evidence" value="ECO:0007669"/>
    <property type="project" value="TreeGrafter"/>
</dbReference>
<dbReference type="EMBL" id="KK719496">
    <property type="protein sequence ID" value="KFO63841.1"/>
    <property type="molecule type" value="Genomic_DNA"/>
</dbReference>
<reference evidence="2 3" key="1">
    <citation type="submission" date="2014-04" db="EMBL/GenBank/DDBJ databases">
        <title>Genome evolution of avian class.</title>
        <authorList>
            <person name="Zhang G."/>
            <person name="Li C."/>
        </authorList>
    </citation>
    <scope>NUCLEOTIDE SEQUENCE [LARGE SCALE GENOMIC DNA]</scope>
    <source>
        <strain evidence="2">BGI_N302</strain>
    </source>
</reference>
<dbReference type="GO" id="GO:0007508">
    <property type="term" value="P:larval heart development"/>
    <property type="evidence" value="ECO:0007669"/>
    <property type="project" value="TreeGrafter"/>
</dbReference>
<keyword evidence="3" id="KW-1185">Reference proteome</keyword>
<evidence type="ECO:0000313" key="3">
    <source>
        <dbReference type="Proteomes" id="UP000052976"/>
    </source>
</evidence>
<dbReference type="Proteomes" id="UP000052976">
    <property type="component" value="Unassembled WGS sequence"/>
</dbReference>
<dbReference type="GO" id="GO:0061343">
    <property type="term" value="P:cell adhesion involved in heart morphogenesis"/>
    <property type="evidence" value="ECO:0007669"/>
    <property type="project" value="TreeGrafter"/>
</dbReference>
<accession>A0A091F3I7</accession>
<gene>
    <name evidence="2" type="ORF">N302_09895</name>
</gene>
<dbReference type="AlphaFoldDB" id="A0A091F3I7"/>
<evidence type="ECO:0000313" key="2">
    <source>
        <dbReference type="EMBL" id="KFO63841.1"/>
    </source>
</evidence>
<organism evidence="2 3">
    <name type="scientific">Corvus brachyrhynchos</name>
    <name type="common">American crow</name>
    <dbReference type="NCBI Taxonomy" id="85066"/>
    <lineage>
        <taxon>Eukaryota</taxon>
        <taxon>Metazoa</taxon>
        <taxon>Chordata</taxon>
        <taxon>Craniata</taxon>
        <taxon>Vertebrata</taxon>
        <taxon>Euteleostomi</taxon>
        <taxon>Archelosauria</taxon>
        <taxon>Archosauria</taxon>
        <taxon>Dinosauria</taxon>
        <taxon>Saurischia</taxon>
        <taxon>Theropoda</taxon>
        <taxon>Coelurosauria</taxon>
        <taxon>Aves</taxon>
        <taxon>Neognathae</taxon>
        <taxon>Neoaves</taxon>
        <taxon>Telluraves</taxon>
        <taxon>Australaves</taxon>
        <taxon>Passeriformes</taxon>
        <taxon>Corvoidea</taxon>
        <taxon>Corvidae</taxon>
        <taxon>Corvus</taxon>
    </lineage>
</organism>
<feature type="region of interest" description="Disordered" evidence="1">
    <location>
        <begin position="59"/>
        <end position="85"/>
    </location>
</feature>
<evidence type="ECO:0008006" key="4">
    <source>
        <dbReference type="Google" id="ProtNLM"/>
    </source>
</evidence>
<feature type="non-terminal residue" evidence="2">
    <location>
        <position position="118"/>
    </location>
</feature>
<feature type="non-terminal residue" evidence="2">
    <location>
        <position position="1"/>
    </location>
</feature>
<dbReference type="PANTHER" id="PTHR33395:SF22">
    <property type="entry name" value="REVERSE TRANSCRIPTASE DOMAIN-CONTAINING PROTEIN"/>
    <property type="match status" value="1"/>
</dbReference>
<evidence type="ECO:0000256" key="1">
    <source>
        <dbReference type="SAM" id="MobiDB-lite"/>
    </source>
</evidence>
<proteinExistence type="predicted"/>